<evidence type="ECO:0000256" key="3">
    <source>
        <dbReference type="ARBA" id="ARBA00022525"/>
    </source>
</evidence>
<dbReference type="GO" id="GO:0005509">
    <property type="term" value="F:calcium ion binding"/>
    <property type="evidence" value="ECO:0007669"/>
    <property type="project" value="InterPro"/>
</dbReference>
<dbReference type="PROSITE" id="PS01186">
    <property type="entry name" value="EGF_2"/>
    <property type="match status" value="1"/>
</dbReference>
<dbReference type="InterPro" id="IPR043504">
    <property type="entry name" value="Peptidase_S1_PA_chymotrypsin"/>
</dbReference>
<feature type="domain" description="Gla" evidence="20">
    <location>
        <begin position="45"/>
        <end position="91"/>
    </location>
</feature>
<evidence type="ECO:0000256" key="9">
    <source>
        <dbReference type="ARBA" id="ARBA00022737"/>
    </source>
</evidence>
<evidence type="ECO:0000256" key="15">
    <source>
        <dbReference type="ARBA" id="ARBA00059699"/>
    </source>
</evidence>
<keyword evidence="7" id="KW-0356">Hemostasis</keyword>
<dbReference type="InterPro" id="IPR001254">
    <property type="entry name" value="Trypsin_dom"/>
</dbReference>
<dbReference type="Ensembl" id="ENSNGAT00000027858.1">
    <property type="protein sequence ID" value="ENSNGAP00000022175.1"/>
    <property type="gene ID" value="ENSNGAG00000021138.1"/>
</dbReference>
<comment type="subcellular location">
    <subcellularLocation>
        <location evidence="1">Secreted</location>
    </subcellularLocation>
</comment>
<dbReference type="PRINTS" id="PR00001">
    <property type="entry name" value="GLABLOOD"/>
</dbReference>
<dbReference type="InterPro" id="IPR012224">
    <property type="entry name" value="Pept_S1A_FX"/>
</dbReference>
<dbReference type="InterPro" id="IPR035972">
    <property type="entry name" value="GLA-like_dom_SF"/>
</dbReference>
<dbReference type="PROSITE" id="PS00010">
    <property type="entry name" value="ASX_HYDROXYL"/>
    <property type="match status" value="1"/>
</dbReference>
<dbReference type="FunFam" id="2.40.10.10:FF:000114">
    <property type="entry name" value="Protein Z, vitamin K-dependent plasma glycoprotein"/>
    <property type="match status" value="1"/>
</dbReference>
<dbReference type="PROSITE" id="PS00011">
    <property type="entry name" value="GLA_1"/>
    <property type="match status" value="1"/>
</dbReference>
<dbReference type="FunFam" id="2.10.25.10:FF:000480">
    <property type="entry name" value="Protein Z, vitamin K-dependent plasma glycoprotein"/>
    <property type="match status" value="1"/>
</dbReference>
<keyword evidence="9" id="KW-0677">Repeat</keyword>
<keyword evidence="5" id="KW-0721">Serine protease homolog</keyword>
<dbReference type="InterPro" id="IPR017857">
    <property type="entry name" value="Coagulation_fac-like_Gla_dom"/>
</dbReference>
<evidence type="ECO:0000256" key="13">
    <source>
        <dbReference type="ARBA" id="ARBA00023180"/>
    </source>
</evidence>
<evidence type="ECO:0000256" key="17">
    <source>
        <dbReference type="PROSITE-ProRule" id="PRU00076"/>
    </source>
</evidence>
<dbReference type="GO" id="GO:0007596">
    <property type="term" value="P:blood coagulation"/>
    <property type="evidence" value="ECO:0007669"/>
    <property type="project" value="UniProtKB-KW"/>
</dbReference>
<evidence type="ECO:0000256" key="14">
    <source>
        <dbReference type="ARBA" id="ARBA00023278"/>
    </source>
</evidence>
<keyword evidence="4 17" id="KW-0245">EGF-like domain</keyword>
<comment type="function">
    <text evidence="15">Appears to assist hemostasis by binding thrombin and promoting its association with phospholipid vesicles. Inhibits activity of the coagulation protease factor Xa in the presence of SERPINA10, calcium and phospholipids.</text>
</comment>
<feature type="domain" description="EGF-like" evidence="18">
    <location>
        <begin position="91"/>
        <end position="127"/>
    </location>
</feature>
<dbReference type="OMA" id="KNECHHH"/>
<dbReference type="Pfam" id="PF00594">
    <property type="entry name" value="Gla"/>
    <property type="match status" value="1"/>
</dbReference>
<organism evidence="21 22">
    <name type="scientific">Nannospalax galili</name>
    <name type="common">Northern Israeli blind subterranean mole rat</name>
    <name type="synonym">Spalax galili</name>
    <dbReference type="NCBI Taxonomy" id="1026970"/>
    <lineage>
        <taxon>Eukaryota</taxon>
        <taxon>Metazoa</taxon>
        <taxon>Chordata</taxon>
        <taxon>Craniata</taxon>
        <taxon>Vertebrata</taxon>
        <taxon>Euteleostomi</taxon>
        <taxon>Mammalia</taxon>
        <taxon>Eutheria</taxon>
        <taxon>Euarchontoglires</taxon>
        <taxon>Glires</taxon>
        <taxon>Rodentia</taxon>
        <taxon>Myomorpha</taxon>
        <taxon>Muroidea</taxon>
        <taxon>Spalacidae</taxon>
        <taxon>Spalacinae</taxon>
        <taxon>Nannospalax</taxon>
    </lineage>
</organism>
<keyword evidence="22" id="KW-1185">Reference proteome</keyword>
<dbReference type="PRINTS" id="PR00722">
    <property type="entry name" value="CHYMOTRYPSIN"/>
</dbReference>
<dbReference type="InterPro" id="IPR000742">
    <property type="entry name" value="EGF"/>
</dbReference>
<evidence type="ECO:0000256" key="1">
    <source>
        <dbReference type="ARBA" id="ARBA00004613"/>
    </source>
</evidence>
<feature type="disulfide bond" evidence="17">
    <location>
        <begin position="117"/>
        <end position="126"/>
    </location>
</feature>
<feature type="domain" description="Peptidase S1" evidence="19">
    <location>
        <begin position="186"/>
        <end position="404"/>
    </location>
</feature>
<dbReference type="Proteomes" id="UP000694381">
    <property type="component" value="Unassembled WGS sequence"/>
</dbReference>
<dbReference type="SMART" id="SM00069">
    <property type="entry name" value="GLA"/>
    <property type="match status" value="1"/>
</dbReference>
<dbReference type="Pfam" id="PF00008">
    <property type="entry name" value="EGF"/>
    <property type="match status" value="1"/>
</dbReference>
<dbReference type="PROSITE" id="PS50026">
    <property type="entry name" value="EGF_3"/>
    <property type="match status" value="1"/>
</dbReference>
<dbReference type="GO" id="GO:0005615">
    <property type="term" value="C:extracellular space"/>
    <property type="evidence" value="ECO:0007669"/>
    <property type="project" value="TreeGrafter"/>
</dbReference>
<evidence type="ECO:0000256" key="7">
    <source>
        <dbReference type="ARBA" id="ARBA00022696"/>
    </source>
</evidence>
<keyword evidence="8" id="KW-0732">Signal</keyword>
<dbReference type="AlphaFoldDB" id="A0A8C6RVM3"/>
<keyword evidence="13" id="KW-0325">Glycoprotein</keyword>
<dbReference type="InterPro" id="IPR000152">
    <property type="entry name" value="EGF-type_Asp/Asn_hydroxyl_site"/>
</dbReference>
<evidence type="ECO:0000256" key="5">
    <source>
        <dbReference type="ARBA" id="ARBA00022542"/>
    </source>
</evidence>
<evidence type="ECO:0000256" key="6">
    <source>
        <dbReference type="ARBA" id="ARBA00022685"/>
    </source>
</evidence>
<comment type="caution">
    <text evidence="17">Lacks conserved residue(s) required for the propagation of feature annotation.</text>
</comment>
<proteinExistence type="predicted"/>
<dbReference type="PROSITE" id="PS50240">
    <property type="entry name" value="TRYPSIN_DOM"/>
    <property type="match status" value="1"/>
</dbReference>
<dbReference type="GO" id="GO:0006508">
    <property type="term" value="P:proteolysis"/>
    <property type="evidence" value="ECO:0007669"/>
    <property type="project" value="InterPro"/>
</dbReference>
<dbReference type="SMART" id="SM00181">
    <property type="entry name" value="EGF"/>
    <property type="match status" value="2"/>
</dbReference>
<evidence type="ECO:0000313" key="22">
    <source>
        <dbReference type="Proteomes" id="UP000694381"/>
    </source>
</evidence>
<dbReference type="FunFam" id="2.40.10.10:FF:000117">
    <property type="entry name" value="Protein Z, vitamin K-dependent plasma glycoprotein"/>
    <property type="match status" value="1"/>
</dbReference>
<dbReference type="SMART" id="SM00179">
    <property type="entry name" value="EGF_CA"/>
    <property type="match status" value="2"/>
</dbReference>
<dbReference type="FunFam" id="2.10.25.10:FF:000162">
    <property type="entry name" value="Coagulation factor X (Predicted)"/>
    <property type="match status" value="1"/>
</dbReference>
<keyword evidence="14" id="KW-0379">Hydroxylation</keyword>
<accession>A0A8C6RVM3</accession>
<dbReference type="FunFam" id="4.10.740.10:FF:000001">
    <property type="entry name" value="vitamin K-dependent protein S"/>
    <property type="match status" value="1"/>
</dbReference>
<dbReference type="InterPro" id="IPR000294">
    <property type="entry name" value="GLA_domain"/>
</dbReference>
<dbReference type="SUPFAM" id="SSF57196">
    <property type="entry name" value="EGF/Laminin"/>
    <property type="match status" value="1"/>
</dbReference>
<dbReference type="GO" id="GO:0004252">
    <property type="term" value="F:serine-type endopeptidase activity"/>
    <property type="evidence" value="ECO:0007669"/>
    <property type="project" value="InterPro"/>
</dbReference>
<dbReference type="GeneTree" id="ENSGT00940000154505"/>
<sequence length="404" mass="45306">MAGCVLLLRGFIVVFIVILTLHQVELSVFLQASHANNVLGRWRRARSYLLEELFEGNLEKECYEEICIYEEAREVFENDISTDEFWRQYWGGTPCISQPCLNNGSCQNHIRNYSCTCTPGYEGKNCAMAKNECYPERADGCQHFCRPGQVSYMCSCAKGHKLGKDHKSCSPNDQCACGALTSEHTVTSGRNEWRPPSFPWQVKLTNSKGKDFCGGVLIQEDFVLTTAKCSLLYKNISVKANADGRIRIRHTHVHMRYDEESGQNDVSLLELEQPLQCPNLGLPVCIPERDFAEHVLIPGTQGLLSGWTLNGMNLGTTLLMLPVTHMDGEECGQALNVTVTTRTICEKSSMMAGKLVEGSVVTREHKGTWFLTGILGSQPATGQEHTFLLTTVSRYLLWFKQIMK</sequence>
<dbReference type="PANTHER" id="PTHR24278">
    <property type="entry name" value="COAGULATION FACTOR"/>
    <property type="match status" value="1"/>
</dbReference>
<keyword evidence="2" id="KW-0301">Gamma-carboxyglutamic acid</keyword>
<evidence type="ECO:0000256" key="10">
    <source>
        <dbReference type="ARBA" id="ARBA00022837"/>
    </source>
</evidence>
<dbReference type="SMART" id="SM00020">
    <property type="entry name" value="Tryp_SPc"/>
    <property type="match status" value="1"/>
</dbReference>
<dbReference type="PROSITE" id="PS50998">
    <property type="entry name" value="GLA_2"/>
    <property type="match status" value="1"/>
</dbReference>
<dbReference type="InterPro" id="IPR050442">
    <property type="entry name" value="Peptidase_S1_coag_factors"/>
</dbReference>
<evidence type="ECO:0000259" key="19">
    <source>
        <dbReference type="PROSITE" id="PS50240"/>
    </source>
</evidence>
<keyword evidence="11" id="KW-0094">Blood coagulation</keyword>
<gene>
    <name evidence="21" type="primary">Proz</name>
</gene>
<evidence type="ECO:0000256" key="16">
    <source>
        <dbReference type="ARBA" id="ARBA00069146"/>
    </source>
</evidence>
<protein>
    <recommendedName>
        <fullName evidence="16">Vitamin K-dependent protein Z</fullName>
    </recommendedName>
</protein>
<evidence type="ECO:0000256" key="12">
    <source>
        <dbReference type="ARBA" id="ARBA00023157"/>
    </source>
</evidence>
<dbReference type="PROSITE" id="PS00022">
    <property type="entry name" value="EGF_1"/>
    <property type="match status" value="1"/>
</dbReference>
<dbReference type="SUPFAM" id="SSF50494">
    <property type="entry name" value="Trypsin-like serine proteases"/>
    <property type="match status" value="1"/>
</dbReference>
<keyword evidence="3" id="KW-0964">Secreted</keyword>
<evidence type="ECO:0000256" key="11">
    <source>
        <dbReference type="ARBA" id="ARBA00023084"/>
    </source>
</evidence>
<evidence type="ECO:0000256" key="2">
    <source>
        <dbReference type="ARBA" id="ARBA00022479"/>
    </source>
</evidence>
<dbReference type="SUPFAM" id="SSF57630">
    <property type="entry name" value="GLA-domain"/>
    <property type="match status" value="1"/>
</dbReference>
<dbReference type="PANTHER" id="PTHR24278:SF20">
    <property type="entry name" value="VITAMIN K-DEPENDENT PROTEIN Z"/>
    <property type="match status" value="1"/>
</dbReference>
<evidence type="ECO:0000259" key="18">
    <source>
        <dbReference type="PROSITE" id="PS50026"/>
    </source>
</evidence>
<evidence type="ECO:0000256" key="4">
    <source>
        <dbReference type="ARBA" id="ARBA00022536"/>
    </source>
</evidence>
<dbReference type="InterPro" id="IPR001881">
    <property type="entry name" value="EGF-like_Ca-bd_dom"/>
</dbReference>
<evidence type="ECO:0000313" key="21">
    <source>
        <dbReference type="Ensembl" id="ENSNGAP00000022175.1"/>
    </source>
</evidence>
<dbReference type="Pfam" id="PF00089">
    <property type="entry name" value="Trypsin"/>
    <property type="match status" value="1"/>
</dbReference>
<evidence type="ECO:0000256" key="8">
    <source>
        <dbReference type="ARBA" id="ARBA00022729"/>
    </source>
</evidence>
<keyword evidence="12 17" id="KW-1015">Disulfide bond</keyword>
<dbReference type="Gene3D" id="2.10.25.10">
    <property type="entry name" value="Laminin"/>
    <property type="match status" value="2"/>
</dbReference>
<dbReference type="InterPro" id="IPR009003">
    <property type="entry name" value="Peptidase_S1_PA"/>
</dbReference>
<evidence type="ECO:0000259" key="20">
    <source>
        <dbReference type="PROSITE" id="PS50998"/>
    </source>
</evidence>
<name>A0A8C6RVM3_NANGA</name>
<keyword evidence="10" id="KW-0106">Calcium</keyword>
<reference evidence="21" key="1">
    <citation type="submission" date="2025-08" db="UniProtKB">
        <authorList>
            <consortium name="Ensembl"/>
        </authorList>
    </citation>
    <scope>IDENTIFICATION</scope>
</reference>
<reference evidence="21" key="2">
    <citation type="submission" date="2025-09" db="UniProtKB">
        <authorList>
            <consortium name="Ensembl"/>
        </authorList>
    </citation>
    <scope>IDENTIFICATION</scope>
</reference>
<dbReference type="InterPro" id="IPR001314">
    <property type="entry name" value="Peptidase_S1A"/>
</dbReference>
<dbReference type="Gene3D" id="2.40.10.10">
    <property type="entry name" value="Trypsin-like serine proteases"/>
    <property type="match status" value="2"/>
</dbReference>
<keyword evidence="6" id="KW-0165">Cleavage on pair of basic residues</keyword>
<dbReference type="Gene3D" id="4.10.740.10">
    <property type="entry name" value="Coagulation Factor IX"/>
    <property type="match status" value="1"/>
</dbReference>
<dbReference type="CDD" id="cd00054">
    <property type="entry name" value="EGF_CA"/>
    <property type="match status" value="1"/>
</dbReference>
<dbReference type="PIRSF" id="PIRSF001143">
    <property type="entry name" value="Factor_X"/>
    <property type="match status" value="1"/>
</dbReference>